<dbReference type="EMBL" id="CAJOAY010001345">
    <property type="protein sequence ID" value="CAF3830852.1"/>
    <property type="molecule type" value="Genomic_DNA"/>
</dbReference>
<proteinExistence type="predicted"/>
<dbReference type="Proteomes" id="UP000663881">
    <property type="component" value="Unassembled WGS sequence"/>
</dbReference>
<dbReference type="InterPro" id="IPR036397">
    <property type="entry name" value="RNaseH_sf"/>
</dbReference>
<accession>A0A819DMC1</accession>
<dbReference type="AlphaFoldDB" id="A0A819DMC1"/>
<gene>
    <name evidence="2" type="ORF">OKA104_LOCUS20281</name>
    <name evidence="1" type="ORF">VCS650_LOCUS35207</name>
</gene>
<evidence type="ECO:0000313" key="1">
    <source>
        <dbReference type="EMBL" id="CAF1377374.1"/>
    </source>
</evidence>
<dbReference type="InterPro" id="IPR012337">
    <property type="entry name" value="RNaseH-like_sf"/>
</dbReference>
<organism evidence="2 3">
    <name type="scientific">Adineta steineri</name>
    <dbReference type="NCBI Taxonomy" id="433720"/>
    <lineage>
        <taxon>Eukaryota</taxon>
        <taxon>Metazoa</taxon>
        <taxon>Spiralia</taxon>
        <taxon>Gnathifera</taxon>
        <taxon>Rotifera</taxon>
        <taxon>Eurotatoria</taxon>
        <taxon>Bdelloidea</taxon>
        <taxon>Adinetida</taxon>
        <taxon>Adinetidae</taxon>
        <taxon>Adineta</taxon>
    </lineage>
</organism>
<dbReference type="OrthoDB" id="10059746at2759"/>
<evidence type="ECO:0000313" key="3">
    <source>
        <dbReference type="Proteomes" id="UP000663881"/>
    </source>
</evidence>
<dbReference type="GO" id="GO:0003676">
    <property type="term" value="F:nucleic acid binding"/>
    <property type="evidence" value="ECO:0007669"/>
    <property type="project" value="InterPro"/>
</dbReference>
<evidence type="ECO:0000313" key="2">
    <source>
        <dbReference type="EMBL" id="CAF3830852.1"/>
    </source>
</evidence>
<dbReference type="SUPFAM" id="SSF53098">
    <property type="entry name" value="Ribonuclease H-like"/>
    <property type="match status" value="1"/>
</dbReference>
<dbReference type="Gene3D" id="3.30.420.10">
    <property type="entry name" value="Ribonuclease H-like superfamily/Ribonuclease H"/>
    <property type="match status" value="1"/>
</dbReference>
<comment type="caution">
    <text evidence="2">The sequence shown here is derived from an EMBL/GenBank/DDBJ whole genome shotgun (WGS) entry which is preliminary data.</text>
</comment>
<reference evidence="2" key="1">
    <citation type="submission" date="2021-02" db="EMBL/GenBank/DDBJ databases">
        <authorList>
            <person name="Nowell W R."/>
        </authorList>
    </citation>
    <scope>NUCLEOTIDE SEQUENCE</scope>
</reference>
<dbReference type="Proteomes" id="UP000663891">
    <property type="component" value="Unassembled WGS sequence"/>
</dbReference>
<dbReference type="PROSITE" id="PS51257">
    <property type="entry name" value="PROKAR_LIPOPROTEIN"/>
    <property type="match status" value="1"/>
</dbReference>
<name>A0A819DMC1_9BILA</name>
<dbReference type="EMBL" id="CAJNON010000783">
    <property type="protein sequence ID" value="CAF1377374.1"/>
    <property type="molecule type" value="Genomic_DNA"/>
</dbReference>
<protein>
    <submittedName>
        <fullName evidence="2">Uncharacterized protein</fullName>
    </submittedName>
</protein>
<sequence length="547" mass="61922">MEVKVTTASSVTTSCETLTPTKINNTIQLKNDFINKILVMKNESSNNPVFTLERYKQIIELINDAELKSSNRRTDQEISLLKAYDVLNIGNEDKLVKKIYGSEDTSIKYYAPINELYDIIRIAHSNIGHRGIKYTLKEIKKKCANVTEKQVKLFISECNECKIKRAKLRNSSKLVIRPIISNDFNSRGQVDLIDMQSSPDGEFKFILNYQDHFTKFSILRPLKSKTAAEVAFNLSDIFTTFGAPAILQSRTWIHKNNSTKWAEGLRFVQYQKNACFHRILNNSPYAVLFGNESKLGLSSTSLNPSIFNDITTEEELINEFGILTNDVDDVNSCTSDSEQDGLKFNELIIAELNDNNQLDNNNKLDDNNVLNIIEQNKNNNDLLTNRVKKTNNIREVGRHGQKRQADEFLQNITKRHKLADLNVGDNVLVLVPDVDRGPTDARNVLALIIEITDDKYKLGVEQGVINNYYSFNQFSKAPGIPTILIEDVDQSIKKSLREVVKLQSVTGGQGFLKCSCKCGCSSSRCKCKKNKLLCNSRFHNSTSCCNK</sequence>